<dbReference type="InterPro" id="IPR025159">
    <property type="entry name" value="AbiEi_N"/>
</dbReference>
<sequence>MTTMLPKLLTTREVAARRGVTRQAISRAVREGRIEPAATLASGAHLFTEDQAESEAGES</sequence>
<dbReference type="Proteomes" id="UP000289260">
    <property type="component" value="Chromosome"/>
</dbReference>
<evidence type="ECO:0000313" key="3">
    <source>
        <dbReference type="Proteomes" id="UP000289260"/>
    </source>
</evidence>
<proteinExistence type="predicted"/>
<evidence type="ECO:0000313" key="2">
    <source>
        <dbReference type="EMBL" id="QBE48764.1"/>
    </source>
</evidence>
<dbReference type="GO" id="GO:0003677">
    <property type="term" value="F:DNA binding"/>
    <property type="evidence" value="ECO:0007669"/>
    <property type="project" value="UniProtKB-KW"/>
</dbReference>
<evidence type="ECO:0000259" key="1">
    <source>
        <dbReference type="Pfam" id="PF13338"/>
    </source>
</evidence>
<accession>A0A4P6KGX3</accession>
<keyword evidence="3" id="KW-1185">Reference proteome</keyword>
<protein>
    <submittedName>
        <fullName evidence="2">DNA-binding protein</fullName>
    </submittedName>
</protein>
<organism evidence="2 3">
    <name type="scientific">Leucobacter triazinivorans</name>
    <dbReference type="NCBI Taxonomy" id="1784719"/>
    <lineage>
        <taxon>Bacteria</taxon>
        <taxon>Bacillati</taxon>
        <taxon>Actinomycetota</taxon>
        <taxon>Actinomycetes</taxon>
        <taxon>Micrococcales</taxon>
        <taxon>Microbacteriaceae</taxon>
        <taxon>Leucobacter</taxon>
    </lineage>
</organism>
<gene>
    <name evidence="2" type="ORF">EVS81_07895</name>
</gene>
<keyword evidence="2" id="KW-0238">DNA-binding</keyword>
<dbReference type="EMBL" id="CP035806">
    <property type="protein sequence ID" value="QBE48764.1"/>
    <property type="molecule type" value="Genomic_DNA"/>
</dbReference>
<dbReference type="KEGG" id="ltr:EVS81_07895"/>
<name>A0A4P6KGX3_9MICO</name>
<reference evidence="2 3" key="1">
    <citation type="submission" date="2019-02" db="EMBL/GenBank/DDBJ databases">
        <authorList>
            <person name="Sun L."/>
            <person name="Pan D."/>
            <person name="Wu X."/>
        </authorList>
    </citation>
    <scope>NUCLEOTIDE SEQUENCE [LARGE SCALE GENOMIC DNA]</scope>
    <source>
        <strain evidence="2 3">JW-1</strain>
    </source>
</reference>
<dbReference type="OrthoDB" id="5122986at2"/>
<feature type="domain" description="AbiEi antitoxin N-terminal" evidence="1">
    <location>
        <begin position="8"/>
        <end position="35"/>
    </location>
</feature>
<dbReference type="AlphaFoldDB" id="A0A4P6KGX3"/>
<dbReference type="Pfam" id="PF13338">
    <property type="entry name" value="AbiEi_4"/>
    <property type="match status" value="1"/>
</dbReference>